<evidence type="ECO:0000313" key="9">
    <source>
        <dbReference type="EMBL" id="MBP2026651.1"/>
    </source>
</evidence>
<gene>
    <name evidence="9" type="ORF">J2Z35_000440</name>
</gene>
<reference evidence="9 10" key="1">
    <citation type="submission" date="2021-03" db="EMBL/GenBank/DDBJ databases">
        <title>Genomic Encyclopedia of Type Strains, Phase IV (KMG-IV): sequencing the most valuable type-strain genomes for metagenomic binning, comparative biology and taxonomic classification.</title>
        <authorList>
            <person name="Goeker M."/>
        </authorList>
    </citation>
    <scope>NUCLEOTIDE SEQUENCE [LARGE SCALE GENOMIC DNA]</scope>
    <source>
        <strain evidence="9 10">DSM 27512</strain>
    </source>
</reference>
<comment type="subcellular location">
    <subcellularLocation>
        <location evidence="1">Cytoplasm</location>
    </subcellularLocation>
</comment>
<comment type="caution">
    <text evidence="9">The sequence shown here is derived from an EMBL/GenBank/DDBJ whole genome shotgun (WGS) entry which is preliminary data.</text>
</comment>
<evidence type="ECO:0000256" key="8">
    <source>
        <dbReference type="SAM" id="MobiDB-lite"/>
    </source>
</evidence>
<comment type="similarity">
    <text evidence="2">Belongs to the DivIVA family.</text>
</comment>
<keyword evidence="10" id="KW-1185">Reference proteome</keyword>
<keyword evidence="4 9" id="KW-0132">Cell division</keyword>
<dbReference type="Proteomes" id="UP001314903">
    <property type="component" value="Unassembled WGS sequence"/>
</dbReference>
<proteinExistence type="inferred from homology"/>
<keyword evidence="6" id="KW-0131">Cell cycle</keyword>
<evidence type="ECO:0000256" key="5">
    <source>
        <dbReference type="ARBA" id="ARBA00023054"/>
    </source>
</evidence>
<evidence type="ECO:0000256" key="6">
    <source>
        <dbReference type="ARBA" id="ARBA00023306"/>
    </source>
</evidence>
<dbReference type="PANTHER" id="PTHR35794:SF2">
    <property type="entry name" value="CELL DIVISION PROTEIN DIVIVA"/>
    <property type="match status" value="1"/>
</dbReference>
<dbReference type="InterPro" id="IPR007793">
    <property type="entry name" value="DivIVA_fam"/>
</dbReference>
<dbReference type="NCBIfam" id="TIGR03544">
    <property type="entry name" value="DivI1A_domain"/>
    <property type="match status" value="1"/>
</dbReference>
<feature type="region of interest" description="Disordered" evidence="8">
    <location>
        <begin position="151"/>
        <end position="182"/>
    </location>
</feature>
<accession>A0ABS4KFU6</accession>
<dbReference type="InterPro" id="IPR019933">
    <property type="entry name" value="DivIVA_domain"/>
</dbReference>
<evidence type="ECO:0000313" key="10">
    <source>
        <dbReference type="Proteomes" id="UP001314903"/>
    </source>
</evidence>
<evidence type="ECO:0000256" key="4">
    <source>
        <dbReference type="ARBA" id="ARBA00022618"/>
    </source>
</evidence>
<dbReference type="PANTHER" id="PTHR35794">
    <property type="entry name" value="CELL DIVISION PROTEIN DIVIVA"/>
    <property type="match status" value="1"/>
</dbReference>
<keyword evidence="5 7" id="KW-0175">Coiled coil</keyword>
<protein>
    <submittedName>
        <fullName evidence="9">Cell division initiation protein</fullName>
    </submittedName>
</protein>
<dbReference type="EMBL" id="JAGGLI010000003">
    <property type="protein sequence ID" value="MBP2026651.1"/>
    <property type="molecule type" value="Genomic_DNA"/>
</dbReference>
<dbReference type="Gene3D" id="6.10.250.660">
    <property type="match status" value="1"/>
</dbReference>
<dbReference type="GO" id="GO:0051301">
    <property type="term" value="P:cell division"/>
    <property type="evidence" value="ECO:0007669"/>
    <property type="project" value="UniProtKB-KW"/>
</dbReference>
<dbReference type="RefSeq" id="WP_209658911.1">
    <property type="nucleotide sequence ID" value="NZ_JAGGLI010000003.1"/>
</dbReference>
<name>A0ABS4KFU6_9FIRM</name>
<organism evidence="9 10">
    <name type="scientific">Acetoanaerobium pronyense</name>
    <dbReference type="NCBI Taxonomy" id="1482736"/>
    <lineage>
        <taxon>Bacteria</taxon>
        <taxon>Bacillati</taxon>
        <taxon>Bacillota</taxon>
        <taxon>Clostridia</taxon>
        <taxon>Peptostreptococcales</taxon>
        <taxon>Filifactoraceae</taxon>
        <taxon>Acetoanaerobium</taxon>
    </lineage>
</organism>
<dbReference type="Pfam" id="PF05103">
    <property type="entry name" value="DivIVA"/>
    <property type="match status" value="1"/>
</dbReference>
<evidence type="ECO:0000256" key="7">
    <source>
        <dbReference type="SAM" id="Coils"/>
    </source>
</evidence>
<evidence type="ECO:0000256" key="2">
    <source>
        <dbReference type="ARBA" id="ARBA00009008"/>
    </source>
</evidence>
<evidence type="ECO:0000256" key="3">
    <source>
        <dbReference type="ARBA" id="ARBA00022490"/>
    </source>
</evidence>
<feature type="coiled-coil region" evidence="7">
    <location>
        <begin position="28"/>
        <end position="62"/>
    </location>
</feature>
<keyword evidence="3" id="KW-0963">Cytoplasm</keyword>
<sequence length="182" mass="21569">MLTPLELETKEFKKSLRGYSEAEVNNFLETLKSDYENLYRENIELKDKLKALTDQLSRYKTIEDTLKETLIVAQKTAEDVNMNAQKKSDIIIEEAYSQSKKIIEDANNQVVEIRKSYEDIRREFMFFKTKFRGLLEDEIQKIEEIFKSDENKESHTELIKEKVEVSNNMEKQEKEPLEGIEE</sequence>
<evidence type="ECO:0000256" key="1">
    <source>
        <dbReference type="ARBA" id="ARBA00004496"/>
    </source>
</evidence>